<keyword evidence="3" id="KW-1185">Reference proteome</keyword>
<evidence type="ECO:0000313" key="2">
    <source>
        <dbReference type="EMBL" id="MBE1558696.1"/>
    </source>
</evidence>
<comment type="caution">
    <text evidence="2">The sequence shown here is derived from an EMBL/GenBank/DDBJ whole genome shotgun (WGS) entry which is preliminary data.</text>
</comment>
<dbReference type="Proteomes" id="UP000661607">
    <property type="component" value="Unassembled WGS sequence"/>
</dbReference>
<proteinExistence type="predicted"/>
<feature type="signal peptide" evidence="1">
    <location>
        <begin position="1"/>
        <end position="18"/>
    </location>
</feature>
<sequence length="114" mass="11853">MTRRAMVTPMLALGLALAGCGGGTAVSDLGKVVEGAPGATTPVEVGKGQRFSLSLTEGEWDLKAVPDAKVASFISEEHLDGRTYFVFNAKHPGTTRVDVTGRGEASFSITVKNS</sequence>
<name>A0ABR9K9M1_9ACTN</name>
<dbReference type="EMBL" id="JADBEF010000001">
    <property type="protein sequence ID" value="MBE1558696.1"/>
    <property type="molecule type" value="Genomic_DNA"/>
</dbReference>
<protein>
    <submittedName>
        <fullName evidence="2">Uncharacterized protein</fullName>
    </submittedName>
</protein>
<evidence type="ECO:0000313" key="3">
    <source>
        <dbReference type="Proteomes" id="UP000661607"/>
    </source>
</evidence>
<reference evidence="2 3" key="1">
    <citation type="submission" date="2020-10" db="EMBL/GenBank/DDBJ databases">
        <title>Sequencing the genomes of 1000 actinobacteria strains.</title>
        <authorList>
            <person name="Klenk H.-P."/>
        </authorList>
    </citation>
    <scope>NUCLEOTIDE SEQUENCE [LARGE SCALE GENOMIC DNA]</scope>
    <source>
        <strain evidence="2 3">DSM 43748</strain>
    </source>
</reference>
<keyword evidence="1" id="KW-0732">Signal</keyword>
<accession>A0ABR9K9M1</accession>
<organism evidence="2 3">
    <name type="scientific">Nonomuraea africana</name>
    <dbReference type="NCBI Taxonomy" id="46171"/>
    <lineage>
        <taxon>Bacteria</taxon>
        <taxon>Bacillati</taxon>
        <taxon>Actinomycetota</taxon>
        <taxon>Actinomycetes</taxon>
        <taxon>Streptosporangiales</taxon>
        <taxon>Streptosporangiaceae</taxon>
        <taxon>Nonomuraea</taxon>
    </lineage>
</organism>
<evidence type="ECO:0000256" key="1">
    <source>
        <dbReference type="SAM" id="SignalP"/>
    </source>
</evidence>
<dbReference type="PROSITE" id="PS51257">
    <property type="entry name" value="PROKAR_LIPOPROTEIN"/>
    <property type="match status" value="1"/>
</dbReference>
<feature type="chain" id="PRO_5046226470" evidence="1">
    <location>
        <begin position="19"/>
        <end position="114"/>
    </location>
</feature>
<dbReference type="RefSeq" id="WP_192774080.1">
    <property type="nucleotide sequence ID" value="NZ_BAAASY010000003.1"/>
</dbReference>
<gene>
    <name evidence="2" type="ORF">H4W81_001475</name>
</gene>